<feature type="coiled-coil region" evidence="2">
    <location>
        <begin position="61"/>
        <end position="149"/>
    </location>
</feature>
<dbReference type="OrthoDB" id="9779630at2"/>
<accession>A0A1L6MVF7</accession>
<dbReference type="KEGG" id="pabo:BCY86_01385"/>
<dbReference type="PANTHER" id="PTHR31088:SF6">
    <property type="entry name" value="PHAGE SHOCK PROTEIN A"/>
    <property type="match status" value="1"/>
</dbReference>
<gene>
    <name evidence="4" type="ORF">BCY86_01385</name>
</gene>
<dbReference type="Proteomes" id="UP000185544">
    <property type="component" value="Chromosome"/>
</dbReference>
<comment type="similarity">
    <text evidence="1">Belongs to the PspA/Vipp/IM30 family.</text>
</comment>
<sequence length="285" mass="32519">MGIFSRLVQLIKSNLNDLLSRSEDPEKMLNQIVLEMSTQLIEAKKKVATSIADERRLWKQLEQEKAQVSEWERRAMLALKAGDEGLAKEALARKREHEELANTYQEQHTKQKIAVEQLKKALHVLNDKIEEAKRKKNVLIARKKRADAQRSIQETISGLKEPGAFETFERMATKVEQAEAEAEAQAEISEEYAGDSLAARFTKLEKTTGTDDELIALKRKIGLLPPEEESTETKRSRIESISEQDRKARILAPEANSELTKQDELTATLEELENEKKLQRGHNYS</sequence>
<feature type="compositionally biased region" description="Basic and acidic residues" evidence="3">
    <location>
        <begin position="231"/>
        <end position="248"/>
    </location>
</feature>
<evidence type="ECO:0000256" key="2">
    <source>
        <dbReference type="SAM" id="Coils"/>
    </source>
</evidence>
<reference evidence="4 5" key="1">
    <citation type="submission" date="2016-08" db="EMBL/GenBank/DDBJ databases">
        <title>Identification and validation of antigenic proteins from Pajaroellobacter abortibovis using de-novo genome sequence assembly and reverse vaccinology.</title>
        <authorList>
            <person name="Welly B.T."/>
            <person name="Miller M.R."/>
            <person name="Stott J.L."/>
            <person name="Blanchard M.T."/>
            <person name="Islas-Trejo A.D."/>
            <person name="O'Rourke S.M."/>
            <person name="Young A.E."/>
            <person name="Medrano J.F."/>
            <person name="Van Eenennaam A.L."/>
        </authorList>
    </citation>
    <scope>NUCLEOTIDE SEQUENCE [LARGE SCALE GENOMIC DNA]</scope>
    <source>
        <strain evidence="4 5">BTF92-0548A/99-0131</strain>
    </source>
</reference>
<dbReference type="Pfam" id="PF04012">
    <property type="entry name" value="PspA_IM30"/>
    <property type="match status" value="1"/>
</dbReference>
<evidence type="ECO:0008006" key="6">
    <source>
        <dbReference type="Google" id="ProtNLM"/>
    </source>
</evidence>
<evidence type="ECO:0000313" key="5">
    <source>
        <dbReference type="Proteomes" id="UP000185544"/>
    </source>
</evidence>
<dbReference type="PANTHER" id="PTHR31088">
    <property type="entry name" value="MEMBRANE-ASSOCIATED PROTEIN VIPP1, CHLOROPLASTIC"/>
    <property type="match status" value="1"/>
</dbReference>
<dbReference type="AlphaFoldDB" id="A0A1L6MVF7"/>
<evidence type="ECO:0000256" key="1">
    <source>
        <dbReference type="ARBA" id="ARBA00043985"/>
    </source>
</evidence>
<evidence type="ECO:0000256" key="3">
    <source>
        <dbReference type="SAM" id="MobiDB-lite"/>
    </source>
</evidence>
<name>A0A1L6MVF7_9BACT</name>
<keyword evidence="2" id="KW-0175">Coiled coil</keyword>
<dbReference type="InterPro" id="IPR007157">
    <property type="entry name" value="PspA_VIPP1"/>
</dbReference>
<organism evidence="4 5">
    <name type="scientific">Pajaroellobacter abortibovis</name>
    <dbReference type="NCBI Taxonomy" id="1882918"/>
    <lineage>
        <taxon>Bacteria</taxon>
        <taxon>Pseudomonadati</taxon>
        <taxon>Myxococcota</taxon>
        <taxon>Polyangia</taxon>
        <taxon>Polyangiales</taxon>
        <taxon>Polyangiaceae</taxon>
    </lineage>
</organism>
<evidence type="ECO:0000313" key="4">
    <source>
        <dbReference type="EMBL" id="APR99481.1"/>
    </source>
</evidence>
<protein>
    <recommendedName>
        <fullName evidence="6">Phage shock protein A</fullName>
    </recommendedName>
</protein>
<keyword evidence="5" id="KW-1185">Reference proteome</keyword>
<proteinExistence type="inferred from homology"/>
<dbReference type="EMBL" id="CP016908">
    <property type="protein sequence ID" value="APR99481.1"/>
    <property type="molecule type" value="Genomic_DNA"/>
</dbReference>
<feature type="region of interest" description="Disordered" evidence="3">
    <location>
        <begin position="224"/>
        <end position="263"/>
    </location>
</feature>
<dbReference type="RefSeq" id="WP_075276130.1">
    <property type="nucleotide sequence ID" value="NZ_CP016908.1"/>
</dbReference>
<dbReference type="STRING" id="1882918.BCY86_01385"/>